<feature type="region of interest" description="Disordered" evidence="1">
    <location>
        <begin position="254"/>
        <end position="280"/>
    </location>
</feature>
<feature type="compositionally biased region" description="Polar residues" evidence="1">
    <location>
        <begin position="31"/>
        <end position="47"/>
    </location>
</feature>
<feature type="region of interest" description="Disordered" evidence="1">
    <location>
        <begin position="1"/>
        <end position="50"/>
    </location>
</feature>
<dbReference type="RefSeq" id="XP_013309589.1">
    <property type="nucleotide sequence ID" value="XM_013454135.1"/>
</dbReference>
<dbReference type="EMBL" id="KN847323">
    <property type="protein sequence ID" value="KIW49004.1"/>
    <property type="molecule type" value="Genomic_DNA"/>
</dbReference>
<proteinExistence type="predicted"/>
<protein>
    <submittedName>
        <fullName evidence="2">Uncharacterized protein</fullName>
    </submittedName>
</protein>
<organism evidence="2 3">
    <name type="scientific">Exophiala xenobiotica</name>
    <dbReference type="NCBI Taxonomy" id="348802"/>
    <lineage>
        <taxon>Eukaryota</taxon>
        <taxon>Fungi</taxon>
        <taxon>Dikarya</taxon>
        <taxon>Ascomycota</taxon>
        <taxon>Pezizomycotina</taxon>
        <taxon>Eurotiomycetes</taxon>
        <taxon>Chaetothyriomycetidae</taxon>
        <taxon>Chaetothyriales</taxon>
        <taxon>Herpotrichiellaceae</taxon>
        <taxon>Exophiala</taxon>
    </lineage>
</organism>
<gene>
    <name evidence="2" type="ORF">PV05_10721</name>
</gene>
<reference evidence="2 3" key="1">
    <citation type="submission" date="2015-01" db="EMBL/GenBank/DDBJ databases">
        <title>The Genome Sequence of Exophiala xenobiotica CBS118157.</title>
        <authorList>
            <consortium name="The Broad Institute Genomics Platform"/>
            <person name="Cuomo C."/>
            <person name="de Hoog S."/>
            <person name="Gorbushina A."/>
            <person name="Stielow B."/>
            <person name="Teixiera M."/>
            <person name="Abouelleil A."/>
            <person name="Chapman S.B."/>
            <person name="Priest M."/>
            <person name="Young S.K."/>
            <person name="Wortman J."/>
            <person name="Nusbaum C."/>
            <person name="Birren B."/>
        </authorList>
    </citation>
    <scope>NUCLEOTIDE SEQUENCE [LARGE SCALE GENOMIC DNA]</scope>
    <source>
        <strain evidence="2 3">CBS 118157</strain>
    </source>
</reference>
<dbReference type="GeneID" id="25332629"/>
<evidence type="ECO:0000313" key="3">
    <source>
        <dbReference type="Proteomes" id="UP000054342"/>
    </source>
</evidence>
<feature type="compositionally biased region" description="Basic and acidic residues" evidence="1">
    <location>
        <begin position="254"/>
        <end position="272"/>
    </location>
</feature>
<evidence type="ECO:0000256" key="1">
    <source>
        <dbReference type="SAM" id="MobiDB-lite"/>
    </source>
</evidence>
<dbReference type="EMBL" id="KN847323">
    <property type="protein sequence ID" value="KIW49005.1"/>
    <property type="molecule type" value="Genomic_DNA"/>
</dbReference>
<dbReference type="AlphaFoldDB" id="A0A0D2EMF1"/>
<feature type="compositionally biased region" description="Low complexity" evidence="1">
    <location>
        <begin position="21"/>
        <end position="30"/>
    </location>
</feature>
<dbReference type="HOGENOM" id="CLU_994107_0_0_1"/>
<keyword evidence="3" id="KW-1185">Reference proteome</keyword>
<accession>A0A0D2EMF1</accession>
<sequence length="280" mass="31395">MIVAPTLDMAQDGFSLGGGTTRPATPPTNTEQASENTPLSHPTTLPNLQGPKRSYCSHDDHPGVPYELIIKALSSHFDSLWDSYHEPKEDDYESDDENDMPVEYDDFESAFRLGDIVRVESDTTNAWAEHIPGLDGYYSKQAFKIIGKSLIVGAWWMKKLEMQNSEARALYFRDNEGTFMEADEMDDHALSRLRASEGEPIAEGESETATAEKEAWETDCWMYKVEPVEPVQGFPVADVMLWKEDNLMLDVEAMDHDDGDDHLGDDQQHDAEGADNAVLD</sequence>
<evidence type="ECO:0000313" key="2">
    <source>
        <dbReference type="EMBL" id="KIW49004.1"/>
    </source>
</evidence>
<dbReference type="RefSeq" id="XP_013309588.1">
    <property type="nucleotide sequence ID" value="XM_013454134.1"/>
</dbReference>
<name>A0A0D2EMF1_9EURO</name>
<dbReference type="Proteomes" id="UP000054342">
    <property type="component" value="Unassembled WGS sequence"/>
</dbReference>
<dbReference type="OrthoDB" id="4160392at2759"/>